<name>A0ABU7JIN0_9GAMM</name>
<evidence type="ECO:0000313" key="6">
    <source>
        <dbReference type="Proteomes" id="UP001339167"/>
    </source>
</evidence>
<dbReference type="Proteomes" id="UP001339167">
    <property type="component" value="Unassembled WGS sequence"/>
</dbReference>
<dbReference type="GO" id="GO:0052621">
    <property type="term" value="F:diguanylate cyclase activity"/>
    <property type="evidence" value="ECO:0007669"/>
    <property type="project" value="UniProtKB-EC"/>
</dbReference>
<keyword evidence="6" id="KW-1185">Reference proteome</keyword>
<dbReference type="InterPro" id="IPR050469">
    <property type="entry name" value="Diguanylate_Cyclase"/>
</dbReference>
<keyword evidence="5" id="KW-0808">Transferase</keyword>
<dbReference type="Pfam" id="PF00990">
    <property type="entry name" value="GGDEF"/>
    <property type="match status" value="1"/>
</dbReference>
<dbReference type="EC" id="2.7.7.65" evidence="1"/>
<dbReference type="SMART" id="SM00267">
    <property type="entry name" value="GGDEF"/>
    <property type="match status" value="1"/>
</dbReference>
<protein>
    <recommendedName>
        <fullName evidence="1">diguanylate cyclase</fullName>
        <ecNumber evidence="1">2.7.7.65</ecNumber>
    </recommendedName>
</protein>
<dbReference type="InterPro" id="IPR043128">
    <property type="entry name" value="Rev_trsase/Diguanyl_cyclase"/>
</dbReference>
<evidence type="ECO:0000259" key="4">
    <source>
        <dbReference type="PROSITE" id="PS50887"/>
    </source>
</evidence>
<feature type="coiled-coil region" evidence="3">
    <location>
        <begin position="145"/>
        <end position="172"/>
    </location>
</feature>
<organism evidence="5 6">
    <name type="scientific">Alkalimonas mucilaginosa</name>
    <dbReference type="NCBI Taxonomy" id="3057676"/>
    <lineage>
        <taxon>Bacteria</taxon>
        <taxon>Pseudomonadati</taxon>
        <taxon>Pseudomonadota</taxon>
        <taxon>Gammaproteobacteria</taxon>
        <taxon>Alkalimonas</taxon>
    </lineage>
</organism>
<feature type="domain" description="GGDEF" evidence="4">
    <location>
        <begin position="201"/>
        <end position="336"/>
    </location>
</feature>
<sequence>MMYNDPVALAREKSSQAAAFLLRHNLAPHPVNYTVSYEYSSGQNAGLCQAIEQRVSAKLHFDDFIMAEFYSHWIEKSPQQNEQLVQRVSGMVSRLSGCTNQAQEAASDYLELLDHHLPELSSQDPALKLNMLQLIEATEKIRLSHKQLYQQLDHASQQSQQLRTELKKMKQQRLLDPLTGLYNRLAMQEHLELWLSEQPERHIAAIAVDLDHFRQFNRDYGDTIGDVILSKVARKVRSYVQDSGLPVRAGGEEFLILLPDVDLRTASEIAEQVRKGVEKLRFVSSRNKKTLPKITISLGVSLFQAKENWQQFLARTNQIVQLAKHRGRNQVATEVMLQTI</sequence>
<reference evidence="5 6" key="1">
    <citation type="submission" date="2023-06" db="EMBL/GenBank/DDBJ databases">
        <title>Alkalimonas sp., MEB004 an alkaliphilic bacterium isolated from Lonar Lake, India.</title>
        <authorList>
            <person name="Joshi A."/>
            <person name="Thite S."/>
        </authorList>
    </citation>
    <scope>NUCLEOTIDE SEQUENCE [LARGE SCALE GENOMIC DNA]</scope>
    <source>
        <strain evidence="5 6">MEB004</strain>
    </source>
</reference>
<evidence type="ECO:0000256" key="2">
    <source>
        <dbReference type="ARBA" id="ARBA00034247"/>
    </source>
</evidence>
<evidence type="ECO:0000256" key="1">
    <source>
        <dbReference type="ARBA" id="ARBA00012528"/>
    </source>
</evidence>
<evidence type="ECO:0000313" key="5">
    <source>
        <dbReference type="EMBL" id="MEE2025546.1"/>
    </source>
</evidence>
<dbReference type="SUPFAM" id="SSF55073">
    <property type="entry name" value="Nucleotide cyclase"/>
    <property type="match status" value="1"/>
</dbReference>
<dbReference type="InterPro" id="IPR029787">
    <property type="entry name" value="Nucleotide_cyclase"/>
</dbReference>
<comment type="catalytic activity">
    <reaction evidence="2">
        <text>2 GTP = 3',3'-c-di-GMP + 2 diphosphate</text>
        <dbReference type="Rhea" id="RHEA:24898"/>
        <dbReference type="ChEBI" id="CHEBI:33019"/>
        <dbReference type="ChEBI" id="CHEBI:37565"/>
        <dbReference type="ChEBI" id="CHEBI:58805"/>
        <dbReference type="EC" id="2.7.7.65"/>
    </reaction>
</comment>
<dbReference type="RefSeq" id="WP_330088855.1">
    <property type="nucleotide sequence ID" value="NZ_JAUGZK010000013.1"/>
</dbReference>
<dbReference type="Gene3D" id="3.30.70.270">
    <property type="match status" value="1"/>
</dbReference>
<keyword evidence="3" id="KW-0175">Coiled coil</keyword>
<dbReference type="InterPro" id="IPR000160">
    <property type="entry name" value="GGDEF_dom"/>
</dbReference>
<dbReference type="CDD" id="cd01949">
    <property type="entry name" value="GGDEF"/>
    <property type="match status" value="1"/>
</dbReference>
<keyword evidence="5" id="KW-0548">Nucleotidyltransferase</keyword>
<proteinExistence type="predicted"/>
<gene>
    <name evidence="5" type="ORF">QWF21_15010</name>
</gene>
<evidence type="ECO:0000256" key="3">
    <source>
        <dbReference type="SAM" id="Coils"/>
    </source>
</evidence>
<dbReference type="EMBL" id="JAUGZK010000013">
    <property type="protein sequence ID" value="MEE2025546.1"/>
    <property type="molecule type" value="Genomic_DNA"/>
</dbReference>
<dbReference type="NCBIfam" id="TIGR00254">
    <property type="entry name" value="GGDEF"/>
    <property type="match status" value="1"/>
</dbReference>
<accession>A0ABU7JIN0</accession>
<comment type="caution">
    <text evidence="5">The sequence shown here is derived from an EMBL/GenBank/DDBJ whole genome shotgun (WGS) entry which is preliminary data.</text>
</comment>
<dbReference type="PANTHER" id="PTHR45138">
    <property type="entry name" value="REGULATORY COMPONENTS OF SENSORY TRANSDUCTION SYSTEM"/>
    <property type="match status" value="1"/>
</dbReference>
<dbReference type="PROSITE" id="PS50887">
    <property type="entry name" value="GGDEF"/>
    <property type="match status" value="1"/>
</dbReference>
<dbReference type="PANTHER" id="PTHR45138:SF9">
    <property type="entry name" value="DIGUANYLATE CYCLASE DGCM-RELATED"/>
    <property type="match status" value="1"/>
</dbReference>